<evidence type="ECO:0000259" key="6">
    <source>
        <dbReference type="PROSITE" id="PS50043"/>
    </source>
</evidence>
<dbReference type="InterPro" id="IPR000792">
    <property type="entry name" value="Tscrpt_reg_LuxR_C"/>
</dbReference>
<sequence length="212" mass="23841">MKSVLVAEDHAIVRLGITAIIRDLISQVNIVETDNFDSAIQLLSEHPFELLVLDINIPGGNNLQMMSAVRLRQPDIRILIFSGYDEQLFGINYLQAGADGYLVKHAPEEEIRKAITTMMNNEKYLSEGIKEQLVQRISPHRSFSTPANPLLVLSGRETEVMHLLIKGTSVLHIAQTLSLQITTVSTYKSRIFEKLEISNIIELAEKVKLYSN</sequence>
<dbReference type="SUPFAM" id="SSF46894">
    <property type="entry name" value="C-terminal effector domain of the bipartite response regulators"/>
    <property type="match status" value="1"/>
</dbReference>
<evidence type="ECO:0000259" key="7">
    <source>
        <dbReference type="PROSITE" id="PS50110"/>
    </source>
</evidence>
<dbReference type="Gene3D" id="3.40.50.2300">
    <property type="match status" value="1"/>
</dbReference>
<keyword evidence="4" id="KW-0804">Transcription</keyword>
<evidence type="ECO:0000256" key="2">
    <source>
        <dbReference type="ARBA" id="ARBA00023015"/>
    </source>
</evidence>
<evidence type="ECO:0000313" key="8">
    <source>
        <dbReference type="EMBL" id="PSL45558.1"/>
    </source>
</evidence>
<keyword evidence="3" id="KW-0238">DNA-binding</keyword>
<keyword evidence="9" id="KW-1185">Reference proteome</keyword>
<feature type="modified residue" description="4-aspartylphosphate" evidence="5">
    <location>
        <position position="54"/>
    </location>
</feature>
<gene>
    <name evidence="8" type="ORF">CLV51_104264</name>
</gene>
<dbReference type="GO" id="GO:0003677">
    <property type="term" value="F:DNA binding"/>
    <property type="evidence" value="ECO:0007669"/>
    <property type="project" value="UniProtKB-KW"/>
</dbReference>
<dbReference type="SMART" id="SM00448">
    <property type="entry name" value="REC"/>
    <property type="match status" value="1"/>
</dbReference>
<proteinExistence type="predicted"/>
<feature type="domain" description="HTH luxR-type" evidence="6">
    <location>
        <begin position="146"/>
        <end position="211"/>
    </location>
</feature>
<dbReference type="InterPro" id="IPR039420">
    <property type="entry name" value="WalR-like"/>
</dbReference>
<dbReference type="InterPro" id="IPR001789">
    <property type="entry name" value="Sig_transdc_resp-reg_receiver"/>
</dbReference>
<dbReference type="Pfam" id="PF00072">
    <property type="entry name" value="Response_reg"/>
    <property type="match status" value="1"/>
</dbReference>
<dbReference type="CDD" id="cd17535">
    <property type="entry name" value="REC_NarL-like"/>
    <property type="match status" value="1"/>
</dbReference>
<reference evidence="8 9" key="1">
    <citation type="submission" date="2018-03" db="EMBL/GenBank/DDBJ databases">
        <title>Genomic Encyclopedia of Archaeal and Bacterial Type Strains, Phase II (KMG-II): from individual species to whole genera.</title>
        <authorList>
            <person name="Goeker M."/>
        </authorList>
    </citation>
    <scope>NUCLEOTIDE SEQUENCE [LARGE SCALE GENOMIC DNA]</scope>
    <source>
        <strain evidence="8 9">DSM 24859</strain>
    </source>
</reference>
<evidence type="ECO:0000256" key="3">
    <source>
        <dbReference type="ARBA" id="ARBA00023125"/>
    </source>
</evidence>
<dbReference type="GO" id="GO:0006355">
    <property type="term" value="P:regulation of DNA-templated transcription"/>
    <property type="evidence" value="ECO:0007669"/>
    <property type="project" value="InterPro"/>
</dbReference>
<dbReference type="Pfam" id="PF00196">
    <property type="entry name" value="GerE"/>
    <property type="match status" value="1"/>
</dbReference>
<dbReference type="PROSITE" id="PS50110">
    <property type="entry name" value="RESPONSE_REGULATORY"/>
    <property type="match status" value="1"/>
</dbReference>
<dbReference type="EMBL" id="PYAW01000004">
    <property type="protein sequence ID" value="PSL45558.1"/>
    <property type="molecule type" value="Genomic_DNA"/>
</dbReference>
<dbReference type="RefSeq" id="WP_106529881.1">
    <property type="nucleotide sequence ID" value="NZ_PYAW01000004.1"/>
</dbReference>
<comment type="caution">
    <text evidence="8">The sequence shown here is derived from an EMBL/GenBank/DDBJ whole genome shotgun (WGS) entry which is preliminary data.</text>
</comment>
<dbReference type="InterPro" id="IPR058245">
    <property type="entry name" value="NreC/VraR/RcsB-like_REC"/>
</dbReference>
<dbReference type="InterPro" id="IPR011006">
    <property type="entry name" value="CheY-like_superfamily"/>
</dbReference>
<dbReference type="PANTHER" id="PTHR43214:SF41">
    <property type="entry name" value="NITRATE_NITRITE RESPONSE REGULATOR PROTEIN NARP"/>
    <property type="match status" value="1"/>
</dbReference>
<evidence type="ECO:0000313" key="9">
    <source>
        <dbReference type="Proteomes" id="UP000240971"/>
    </source>
</evidence>
<dbReference type="PRINTS" id="PR00038">
    <property type="entry name" value="HTHLUXR"/>
</dbReference>
<dbReference type="OrthoDB" id="1013073at2"/>
<feature type="domain" description="Response regulatory" evidence="7">
    <location>
        <begin position="3"/>
        <end position="119"/>
    </location>
</feature>
<dbReference type="CDD" id="cd06170">
    <property type="entry name" value="LuxR_C_like"/>
    <property type="match status" value="1"/>
</dbReference>
<protein>
    <submittedName>
        <fullName evidence="8">LuxR family two component transcriptional regulator</fullName>
    </submittedName>
</protein>
<accession>A0A2P8HH62</accession>
<dbReference type="SMART" id="SM00421">
    <property type="entry name" value="HTH_LUXR"/>
    <property type="match status" value="1"/>
</dbReference>
<evidence type="ECO:0000256" key="5">
    <source>
        <dbReference type="PROSITE-ProRule" id="PRU00169"/>
    </source>
</evidence>
<dbReference type="GO" id="GO:0000160">
    <property type="term" value="P:phosphorelay signal transduction system"/>
    <property type="evidence" value="ECO:0007669"/>
    <property type="project" value="InterPro"/>
</dbReference>
<dbReference type="InterPro" id="IPR016032">
    <property type="entry name" value="Sig_transdc_resp-reg_C-effctor"/>
</dbReference>
<keyword evidence="2" id="KW-0805">Transcription regulation</keyword>
<dbReference type="AlphaFoldDB" id="A0A2P8HH62"/>
<dbReference type="PANTHER" id="PTHR43214">
    <property type="entry name" value="TWO-COMPONENT RESPONSE REGULATOR"/>
    <property type="match status" value="1"/>
</dbReference>
<dbReference type="Proteomes" id="UP000240971">
    <property type="component" value="Unassembled WGS sequence"/>
</dbReference>
<dbReference type="SUPFAM" id="SSF52172">
    <property type="entry name" value="CheY-like"/>
    <property type="match status" value="1"/>
</dbReference>
<organism evidence="8 9">
    <name type="scientific">Chitinophaga niastensis</name>
    <dbReference type="NCBI Taxonomy" id="536980"/>
    <lineage>
        <taxon>Bacteria</taxon>
        <taxon>Pseudomonadati</taxon>
        <taxon>Bacteroidota</taxon>
        <taxon>Chitinophagia</taxon>
        <taxon>Chitinophagales</taxon>
        <taxon>Chitinophagaceae</taxon>
        <taxon>Chitinophaga</taxon>
    </lineage>
</organism>
<dbReference type="PROSITE" id="PS00622">
    <property type="entry name" value="HTH_LUXR_1"/>
    <property type="match status" value="1"/>
</dbReference>
<evidence type="ECO:0000256" key="4">
    <source>
        <dbReference type="ARBA" id="ARBA00023163"/>
    </source>
</evidence>
<dbReference type="PROSITE" id="PS50043">
    <property type="entry name" value="HTH_LUXR_2"/>
    <property type="match status" value="1"/>
</dbReference>
<keyword evidence="1 5" id="KW-0597">Phosphoprotein</keyword>
<name>A0A2P8HH62_CHINA</name>
<evidence type="ECO:0000256" key="1">
    <source>
        <dbReference type="ARBA" id="ARBA00022553"/>
    </source>
</evidence>